<dbReference type="GO" id="GO:0016746">
    <property type="term" value="F:acyltransferase activity"/>
    <property type="evidence" value="ECO:0007669"/>
    <property type="project" value="UniProtKB-KW"/>
</dbReference>
<sequence length="356" mass="38430">MPSLTGLRFLAALAVFCCHAGLIWQHAGGWPGLRVLNPGGPLGVTLFFVLSGFVLTHSSRREDSARKFWGRRSAKILPGHAIAWIVAMSVVWLGVARPLQEAGVTAWQDLLNLMLVHTFSPSPSGLAAGNGVAWSLACEAFFYLLFPALLPLVDRISRRRLPLAALATALAAWIPATIAWMCGAHGDAMDVGMHEILRPPISYVYVFPPSRLPDFVLGMILARLHVHYPPKQPRVAAAVLALAGALSLCLVLPAPYSVSALPLVPLALIIRLVAARDAQGLSSPLRRPALIRLGKWSYAFYLVHFTILAVLFHVWSGGWYVVPVGLALAGTLLVSAAIYRFVEYPCCRTAGAAEAR</sequence>
<evidence type="ECO:0000313" key="4">
    <source>
        <dbReference type="Proteomes" id="UP001595975"/>
    </source>
</evidence>
<dbReference type="InterPro" id="IPR002656">
    <property type="entry name" value="Acyl_transf_3_dom"/>
</dbReference>
<protein>
    <submittedName>
        <fullName evidence="3">Acyltransferase family protein</fullName>
        <ecNumber evidence="3">2.3.-.-</ecNumber>
    </submittedName>
</protein>
<feature type="transmembrane region" description="Helical" evidence="1">
    <location>
        <begin position="161"/>
        <end position="181"/>
    </location>
</feature>
<feature type="transmembrane region" description="Helical" evidence="1">
    <location>
        <begin position="201"/>
        <end position="222"/>
    </location>
</feature>
<dbReference type="Proteomes" id="UP001595975">
    <property type="component" value="Unassembled WGS sequence"/>
</dbReference>
<keyword evidence="4" id="KW-1185">Reference proteome</keyword>
<feature type="transmembrane region" description="Helical" evidence="1">
    <location>
        <begin position="234"/>
        <end position="253"/>
    </location>
</feature>
<organism evidence="3 4">
    <name type="scientific">Kitasatospora misakiensis</name>
    <dbReference type="NCBI Taxonomy" id="67330"/>
    <lineage>
        <taxon>Bacteria</taxon>
        <taxon>Bacillati</taxon>
        <taxon>Actinomycetota</taxon>
        <taxon>Actinomycetes</taxon>
        <taxon>Kitasatosporales</taxon>
        <taxon>Streptomycetaceae</taxon>
        <taxon>Kitasatospora</taxon>
    </lineage>
</organism>
<feature type="transmembrane region" description="Helical" evidence="1">
    <location>
        <begin position="321"/>
        <end position="342"/>
    </location>
</feature>
<keyword evidence="1" id="KW-0472">Membrane</keyword>
<accession>A0ABW0WU32</accession>
<evidence type="ECO:0000313" key="3">
    <source>
        <dbReference type="EMBL" id="MFC5661777.1"/>
    </source>
</evidence>
<feature type="transmembrane region" description="Helical" evidence="1">
    <location>
        <begin position="131"/>
        <end position="149"/>
    </location>
</feature>
<keyword evidence="1" id="KW-0812">Transmembrane</keyword>
<dbReference type="RefSeq" id="WP_380223365.1">
    <property type="nucleotide sequence ID" value="NZ_JBHSOF010000002.1"/>
</dbReference>
<evidence type="ECO:0000259" key="2">
    <source>
        <dbReference type="Pfam" id="PF01757"/>
    </source>
</evidence>
<keyword evidence="3" id="KW-0012">Acyltransferase</keyword>
<dbReference type="EC" id="2.3.-.-" evidence="3"/>
<dbReference type="PANTHER" id="PTHR23028:SF53">
    <property type="entry name" value="ACYL_TRANSF_3 DOMAIN-CONTAINING PROTEIN"/>
    <property type="match status" value="1"/>
</dbReference>
<feature type="transmembrane region" description="Helical" evidence="1">
    <location>
        <begin position="36"/>
        <end position="55"/>
    </location>
</feature>
<keyword evidence="1" id="KW-1133">Transmembrane helix</keyword>
<dbReference type="InterPro" id="IPR050879">
    <property type="entry name" value="Acyltransferase_3"/>
</dbReference>
<comment type="caution">
    <text evidence="3">The sequence shown here is derived from an EMBL/GenBank/DDBJ whole genome shotgun (WGS) entry which is preliminary data.</text>
</comment>
<proteinExistence type="predicted"/>
<evidence type="ECO:0000256" key="1">
    <source>
        <dbReference type="SAM" id="Phobius"/>
    </source>
</evidence>
<dbReference type="Pfam" id="PF01757">
    <property type="entry name" value="Acyl_transf_3"/>
    <property type="match status" value="1"/>
</dbReference>
<dbReference type="EMBL" id="JBHSOF010000002">
    <property type="protein sequence ID" value="MFC5661777.1"/>
    <property type="molecule type" value="Genomic_DNA"/>
</dbReference>
<reference evidence="4" key="1">
    <citation type="journal article" date="2019" name="Int. J. Syst. Evol. Microbiol.">
        <title>The Global Catalogue of Microorganisms (GCM) 10K type strain sequencing project: providing services to taxonomists for standard genome sequencing and annotation.</title>
        <authorList>
            <consortium name="The Broad Institute Genomics Platform"/>
            <consortium name="The Broad Institute Genome Sequencing Center for Infectious Disease"/>
            <person name="Wu L."/>
            <person name="Ma J."/>
        </authorList>
    </citation>
    <scope>NUCLEOTIDE SEQUENCE [LARGE SCALE GENOMIC DNA]</scope>
    <source>
        <strain evidence="4">CGMCC 4.1437</strain>
    </source>
</reference>
<feature type="domain" description="Acyltransferase 3" evidence="2">
    <location>
        <begin position="3"/>
        <end position="340"/>
    </location>
</feature>
<keyword evidence="3" id="KW-0808">Transferase</keyword>
<feature type="transmembrane region" description="Helical" evidence="1">
    <location>
        <begin position="259"/>
        <end position="275"/>
    </location>
</feature>
<dbReference type="PANTHER" id="PTHR23028">
    <property type="entry name" value="ACETYLTRANSFERASE"/>
    <property type="match status" value="1"/>
</dbReference>
<feature type="transmembrane region" description="Helical" evidence="1">
    <location>
        <begin position="296"/>
        <end position="315"/>
    </location>
</feature>
<gene>
    <name evidence="3" type="ORF">ACFP3U_02130</name>
</gene>
<name>A0ABW0WU32_9ACTN</name>
<feature type="transmembrane region" description="Helical" evidence="1">
    <location>
        <begin position="76"/>
        <end position="95"/>
    </location>
</feature>